<dbReference type="SUPFAM" id="SSF161084">
    <property type="entry name" value="MAPEG domain-like"/>
    <property type="match status" value="1"/>
</dbReference>
<dbReference type="RefSeq" id="WP_182163869.1">
    <property type="nucleotide sequence ID" value="NZ_JACFXV010000044.1"/>
</dbReference>
<gene>
    <name evidence="6" type="ORF">H2509_07350</name>
</gene>
<keyword evidence="3 5" id="KW-1133">Transmembrane helix</keyword>
<evidence type="ECO:0000256" key="2">
    <source>
        <dbReference type="ARBA" id="ARBA00022692"/>
    </source>
</evidence>
<keyword evidence="2 5" id="KW-0812">Transmembrane</keyword>
<proteinExistence type="predicted"/>
<feature type="transmembrane region" description="Helical" evidence="5">
    <location>
        <begin position="105"/>
        <end position="124"/>
    </location>
</feature>
<organism evidence="6 7">
    <name type="scientific">Stappia albiluteola</name>
    <dbReference type="NCBI Taxonomy" id="2758565"/>
    <lineage>
        <taxon>Bacteria</taxon>
        <taxon>Pseudomonadati</taxon>
        <taxon>Pseudomonadota</taxon>
        <taxon>Alphaproteobacteria</taxon>
        <taxon>Hyphomicrobiales</taxon>
        <taxon>Stappiaceae</taxon>
        <taxon>Stappia</taxon>
    </lineage>
</organism>
<dbReference type="EMBL" id="JACFXV010000044">
    <property type="protein sequence ID" value="MBA5776945.1"/>
    <property type="molecule type" value="Genomic_DNA"/>
</dbReference>
<evidence type="ECO:0000256" key="1">
    <source>
        <dbReference type="ARBA" id="ARBA00004370"/>
    </source>
</evidence>
<evidence type="ECO:0000256" key="5">
    <source>
        <dbReference type="SAM" id="Phobius"/>
    </source>
</evidence>
<protein>
    <submittedName>
        <fullName evidence="6">MAPEG family protein</fullName>
    </submittedName>
</protein>
<evidence type="ECO:0000256" key="3">
    <source>
        <dbReference type="ARBA" id="ARBA00022989"/>
    </source>
</evidence>
<keyword evidence="4 5" id="KW-0472">Membrane</keyword>
<name>A0A839ACV6_9HYPH</name>
<dbReference type="AlphaFoldDB" id="A0A839ACV6"/>
<dbReference type="InterPro" id="IPR001129">
    <property type="entry name" value="Membr-assoc_MAPEG"/>
</dbReference>
<reference evidence="6 7" key="1">
    <citation type="submission" date="2020-07" db="EMBL/GenBank/DDBJ databases">
        <title>Stappia sp., F7233, whole genome shotgun sequencing project.</title>
        <authorList>
            <person name="Jiang S."/>
            <person name="Liu Z.W."/>
            <person name="Du Z.J."/>
        </authorList>
    </citation>
    <scope>NUCLEOTIDE SEQUENCE [LARGE SCALE GENOMIC DNA]</scope>
    <source>
        <strain evidence="6 7">F7233</strain>
    </source>
</reference>
<dbReference type="PANTHER" id="PTHR35371:SF1">
    <property type="entry name" value="BLR7753 PROTEIN"/>
    <property type="match status" value="1"/>
</dbReference>
<sequence>MPIAVWCILVAAFLPILAVYPAKISREFDNARPRDPDYWKAGFRSRAQAAQANGFEAFPFFAISVIVALGHGGDAAWIDRLAVLFVGLRIIYTACYWVDRATPRSIAWIAATASTLAIFTSPVWG</sequence>
<feature type="transmembrane region" description="Helical" evidence="5">
    <location>
        <begin position="81"/>
        <end position="98"/>
    </location>
</feature>
<dbReference type="Proteomes" id="UP000541109">
    <property type="component" value="Unassembled WGS sequence"/>
</dbReference>
<evidence type="ECO:0000313" key="6">
    <source>
        <dbReference type="EMBL" id="MBA5776945.1"/>
    </source>
</evidence>
<comment type="subcellular location">
    <subcellularLocation>
        <location evidence="1">Membrane</location>
    </subcellularLocation>
</comment>
<dbReference type="Gene3D" id="1.20.120.550">
    <property type="entry name" value="Membrane associated eicosanoid/glutathione metabolism-like domain"/>
    <property type="match status" value="1"/>
</dbReference>
<accession>A0A839ACV6</accession>
<dbReference type="GO" id="GO:0016020">
    <property type="term" value="C:membrane"/>
    <property type="evidence" value="ECO:0007669"/>
    <property type="project" value="UniProtKB-SubCell"/>
</dbReference>
<keyword evidence="7" id="KW-1185">Reference proteome</keyword>
<dbReference type="InterPro" id="IPR023352">
    <property type="entry name" value="MAPEG-like_dom_sf"/>
</dbReference>
<dbReference type="Pfam" id="PF01124">
    <property type="entry name" value="MAPEG"/>
    <property type="match status" value="1"/>
</dbReference>
<comment type="caution">
    <text evidence="6">The sequence shown here is derived from an EMBL/GenBank/DDBJ whole genome shotgun (WGS) entry which is preliminary data.</text>
</comment>
<dbReference type="PANTHER" id="PTHR35371">
    <property type="entry name" value="INNER MEMBRANE PROTEIN"/>
    <property type="match status" value="1"/>
</dbReference>
<evidence type="ECO:0000256" key="4">
    <source>
        <dbReference type="ARBA" id="ARBA00023136"/>
    </source>
</evidence>
<evidence type="ECO:0000313" key="7">
    <source>
        <dbReference type="Proteomes" id="UP000541109"/>
    </source>
</evidence>